<dbReference type="OrthoDB" id="291892at2"/>
<evidence type="ECO:0000313" key="3">
    <source>
        <dbReference type="EMBL" id="SHL83314.1"/>
    </source>
</evidence>
<reference evidence="3 4" key="1">
    <citation type="submission" date="2016-11" db="EMBL/GenBank/DDBJ databases">
        <authorList>
            <person name="Jaros S."/>
            <person name="Januszkiewicz K."/>
            <person name="Wedrychowicz H."/>
        </authorList>
    </citation>
    <scope>NUCLEOTIDE SEQUENCE [LARGE SCALE GENOMIC DNA]</scope>
    <source>
        <strain evidence="3 4">DSM 15929</strain>
    </source>
</reference>
<keyword evidence="1" id="KW-0812">Transmembrane</keyword>
<name>A0A1M7DUY7_9FIRM</name>
<sequence length="170" mass="18941">MNIKRWLAWIPAILVMIIIFSFSSENGSESSGLSGSLTKKVVEAVINTVDLKVTREEEEHIIENIHTPIRKLGHLSEYALLGLTTAFAFACAHRLKGRRLYLISLCLCTLYASTDEIHQLFIPGRSGMVTDVGIDAFGALIGIGIFSCIYKLKFTIDKSPKGEYYKITKK</sequence>
<dbReference type="STRING" id="1121322.SAMN02745136_05788"/>
<proteinExistence type="predicted"/>
<keyword evidence="4" id="KW-1185">Reference proteome</keyword>
<dbReference type="EMBL" id="FRAC01000067">
    <property type="protein sequence ID" value="SHL83314.1"/>
    <property type="molecule type" value="Genomic_DNA"/>
</dbReference>
<gene>
    <name evidence="3" type="ORF">SAMN02745136_05788</name>
</gene>
<keyword evidence="1" id="KW-0472">Membrane</keyword>
<organism evidence="3 4">
    <name type="scientific">Anaerocolumna jejuensis DSM 15929</name>
    <dbReference type="NCBI Taxonomy" id="1121322"/>
    <lineage>
        <taxon>Bacteria</taxon>
        <taxon>Bacillati</taxon>
        <taxon>Bacillota</taxon>
        <taxon>Clostridia</taxon>
        <taxon>Lachnospirales</taxon>
        <taxon>Lachnospiraceae</taxon>
        <taxon>Anaerocolumna</taxon>
    </lineage>
</organism>
<dbReference type="NCBIfam" id="NF037970">
    <property type="entry name" value="vanZ_1"/>
    <property type="match status" value="1"/>
</dbReference>
<accession>A0A1M7DUY7</accession>
<dbReference type="Pfam" id="PF04892">
    <property type="entry name" value="VanZ"/>
    <property type="match status" value="1"/>
</dbReference>
<feature type="domain" description="VanZ-like" evidence="2">
    <location>
        <begin position="9"/>
        <end position="148"/>
    </location>
</feature>
<dbReference type="InterPro" id="IPR006976">
    <property type="entry name" value="VanZ-like"/>
</dbReference>
<evidence type="ECO:0000256" key="1">
    <source>
        <dbReference type="SAM" id="Phobius"/>
    </source>
</evidence>
<feature type="transmembrane region" description="Helical" evidence="1">
    <location>
        <begin position="75"/>
        <end position="93"/>
    </location>
</feature>
<feature type="transmembrane region" description="Helical" evidence="1">
    <location>
        <begin position="7"/>
        <end position="24"/>
    </location>
</feature>
<dbReference type="PIRSF" id="PIRSF019083">
    <property type="entry name" value="UCP019083_VanZ"/>
    <property type="match status" value="1"/>
</dbReference>
<feature type="transmembrane region" description="Helical" evidence="1">
    <location>
        <begin position="134"/>
        <end position="152"/>
    </location>
</feature>
<dbReference type="RefSeq" id="WP_084124862.1">
    <property type="nucleotide sequence ID" value="NZ_FRAC01000067.1"/>
</dbReference>
<dbReference type="AlphaFoldDB" id="A0A1M7DUY7"/>
<evidence type="ECO:0000259" key="2">
    <source>
        <dbReference type="Pfam" id="PF04892"/>
    </source>
</evidence>
<feature type="transmembrane region" description="Helical" evidence="1">
    <location>
        <begin position="100"/>
        <end position="122"/>
    </location>
</feature>
<dbReference type="Proteomes" id="UP000184386">
    <property type="component" value="Unassembled WGS sequence"/>
</dbReference>
<protein>
    <submittedName>
        <fullName evidence="3">VanZ like family protein</fullName>
    </submittedName>
</protein>
<dbReference type="InterPro" id="IPR016747">
    <property type="entry name" value="Phosphotransbutyrylase"/>
</dbReference>
<keyword evidence="1" id="KW-1133">Transmembrane helix</keyword>
<evidence type="ECO:0000313" key="4">
    <source>
        <dbReference type="Proteomes" id="UP000184386"/>
    </source>
</evidence>